<evidence type="ECO:0000256" key="1">
    <source>
        <dbReference type="PROSITE-ProRule" id="PRU00117"/>
    </source>
</evidence>
<feature type="region of interest" description="Disordered" evidence="3">
    <location>
        <begin position="347"/>
        <end position="561"/>
    </location>
</feature>
<dbReference type="InterPro" id="IPR004087">
    <property type="entry name" value="KH_dom"/>
</dbReference>
<dbReference type="Pfam" id="PF00013">
    <property type="entry name" value="KH_1"/>
    <property type="match status" value="1"/>
</dbReference>
<feature type="domain" description="K Homology" evidence="4">
    <location>
        <begin position="252"/>
        <end position="323"/>
    </location>
</feature>
<feature type="compositionally biased region" description="Polar residues" evidence="3">
    <location>
        <begin position="384"/>
        <end position="417"/>
    </location>
</feature>
<sequence>MSANLGKKRRFSASTGDDDEYARSSLKARKVIDSWGLPESRPKGRTRPLLEAGRQMLIKKWEEDLAELKKEHASLNKGLLRLQDKIDRCPDGWEKTNLLRNQQKTQRQVQTAWSSVRNYTNKIAKMEAEEFLRIRDNARGDNRSSADDRHDSIHGGSEQEPGVGGEPLSSSTALSHPSSRMTLQPAAISPSRPSLPKPTIHNSSSSVARSTPTSGAVQLPLRPSPPVQVAHPSDLVMQSLAMAASVNSDPRLRKEEVLQLGPGHHKRILGRGGNRHRQIQREAECFIHLIRDSTDPEAARSCQIQGTSSQIAKAKAIIKRLLDSNTVRAEEQRLDLAADAYTRAAHVTNAGQPRHATSNVAKPRESKSAAIKLSKSAGSDLPRSRSNPQSIPSGHQHASNGSDNGPTQAQASHTPQKSPADELEDMLGPESSDSSSEEDTSDDEQPVNAEPSPAAHAISRESSSASEDSDSSEEESEDESEDSDVPQPRAAPGASASRPPQTSSAHVKSRSGTATSKPSTKRAPVPQVPTSQQSAPSGAPEGTDYIKIEDNSDDELPARPRTPDAVRRARALGVVPVNGMVTLEEFDARLAQAAEEKGKLEYKIKVMRYILHYEGVMGAKIERMLYHAGTAGEWDPKFENVLGHARKGDKKSGRPLNPQT</sequence>
<feature type="compositionally biased region" description="Acidic residues" evidence="3">
    <location>
        <begin position="467"/>
        <end position="484"/>
    </location>
</feature>
<dbReference type="SUPFAM" id="SSF54791">
    <property type="entry name" value="Eukaryotic type KH-domain (KH-domain type I)"/>
    <property type="match status" value="1"/>
</dbReference>
<dbReference type="Gene3D" id="3.30.1370.10">
    <property type="entry name" value="K Homology domain, type 1"/>
    <property type="match status" value="1"/>
</dbReference>
<dbReference type="InterPro" id="IPR004088">
    <property type="entry name" value="KH_dom_type_1"/>
</dbReference>
<proteinExistence type="predicted"/>
<feature type="compositionally biased region" description="Polar residues" evidence="3">
    <location>
        <begin position="349"/>
        <end position="360"/>
    </location>
</feature>
<dbReference type="InterPro" id="IPR036612">
    <property type="entry name" value="KH_dom_type_1_sf"/>
</dbReference>
<comment type="caution">
    <text evidence="5">The sequence shown here is derived from an EMBL/GenBank/DDBJ whole genome shotgun (WGS) entry which is preliminary data.</text>
</comment>
<gene>
    <name evidence="5" type="ORF">OHC33_009171</name>
</gene>
<feature type="coiled-coil region" evidence="2">
    <location>
        <begin position="58"/>
        <end position="85"/>
    </location>
</feature>
<reference evidence="5 6" key="1">
    <citation type="submission" date="2022-12" db="EMBL/GenBank/DDBJ databases">
        <title>Genomic features and morphological characterization of a novel Knufia sp. strain isolated from spacecraft assembly facility.</title>
        <authorList>
            <person name="Teixeira M."/>
            <person name="Chander A.M."/>
            <person name="Stajich J.E."/>
            <person name="Venkateswaran K."/>
        </authorList>
    </citation>
    <scope>NUCLEOTIDE SEQUENCE [LARGE SCALE GENOMIC DNA]</scope>
    <source>
        <strain evidence="5 6">FJI-L2-BK-P2</strain>
    </source>
</reference>
<feature type="compositionally biased region" description="Low complexity" evidence="3">
    <location>
        <begin position="167"/>
        <end position="179"/>
    </location>
</feature>
<name>A0AAN8EFV4_9EURO</name>
<protein>
    <recommendedName>
        <fullName evidence="4">K Homology domain-containing protein</fullName>
    </recommendedName>
</protein>
<keyword evidence="1" id="KW-0694">RNA-binding</keyword>
<feature type="compositionally biased region" description="Basic and acidic residues" evidence="3">
    <location>
        <begin position="544"/>
        <end position="561"/>
    </location>
</feature>
<feature type="compositionally biased region" description="Acidic residues" evidence="3">
    <location>
        <begin position="435"/>
        <end position="445"/>
    </location>
</feature>
<dbReference type="CDD" id="cd00105">
    <property type="entry name" value="KH-I"/>
    <property type="match status" value="1"/>
</dbReference>
<dbReference type="GO" id="GO:0003723">
    <property type="term" value="F:RNA binding"/>
    <property type="evidence" value="ECO:0007669"/>
    <property type="project" value="UniProtKB-UniRule"/>
</dbReference>
<evidence type="ECO:0000256" key="3">
    <source>
        <dbReference type="SAM" id="MobiDB-lite"/>
    </source>
</evidence>
<organism evidence="5 6">
    <name type="scientific">Knufia fluminis</name>
    <dbReference type="NCBI Taxonomy" id="191047"/>
    <lineage>
        <taxon>Eukaryota</taxon>
        <taxon>Fungi</taxon>
        <taxon>Dikarya</taxon>
        <taxon>Ascomycota</taxon>
        <taxon>Pezizomycotina</taxon>
        <taxon>Eurotiomycetes</taxon>
        <taxon>Chaetothyriomycetidae</taxon>
        <taxon>Chaetothyriales</taxon>
        <taxon>Trichomeriaceae</taxon>
        <taxon>Knufia</taxon>
    </lineage>
</organism>
<keyword evidence="2" id="KW-0175">Coiled coil</keyword>
<evidence type="ECO:0000256" key="2">
    <source>
        <dbReference type="SAM" id="Coils"/>
    </source>
</evidence>
<dbReference type="AlphaFoldDB" id="A0AAN8EFV4"/>
<feature type="compositionally biased region" description="Low complexity" evidence="3">
    <location>
        <begin position="203"/>
        <end position="214"/>
    </location>
</feature>
<evidence type="ECO:0000313" key="5">
    <source>
        <dbReference type="EMBL" id="KAK5949782.1"/>
    </source>
</evidence>
<dbReference type="SMART" id="SM00322">
    <property type="entry name" value="KH"/>
    <property type="match status" value="1"/>
</dbReference>
<feature type="compositionally biased region" description="Polar residues" evidence="3">
    <location>
        <begin position="502"/>
        <end position="518"/>
    </location>
</feature>
<feature type="compositionally biased region" description="Basic residues" evidence="3">
    <location>
        <begin position="1"/>
        <end position="11"/>
    </location>
</feature>
<feature type="region of interest" description="Disordered" evidence="3">
    <location>
        <begin position="1"/>
        <end position="23"/>
    </location>
</feature>
<feature type="compositionally biased region" description="Low complexity" evidence="3">
    <location>
        <begin position="368"/>
        <end position="379"/>
    </location>
</feature>
<feature type="compositionally biased region" description="Basic and acidic residues" evidence="3">
    <location>
        <begin position="138"/>
        <end position="153"/>
    </location>
</feature>
<feature type="region of interest" description="Disordered" evidence="3">
    <location>
        <begin position="138"/>
        <end position="229"/>
    </location>
</feature>
<feature type="compositionally biased region" description="Low complexity" evidence="3">
    <location>
        <begin position="486"/>
        <end position="501"/>
    </location>
</feature>
<keyword evidence="6" id="KW-1185">Reference proteome</keyword>
<dbReference type="Proteomes" id="UP001316803">
    <property type="component" value="Unassembled WGS sequence"/>
</dbReference>
<evidence type="ECO:0000313" key="6">
    <source>
        <dbReference type="Proteomes" id="UP001316803"/>
    </source>
</evidence>
<accession>A0AAN8EFV4</accession>
<dbReference type="PROSITE" id="PS50084">
    <property type="entry name" value="KH_TYPE_1"/>
    <property type="match status" value="1"/>
</dbReference>
<evidence type="ECO:0000259" key="4">
    <source>
        <dbReference type="SMART" id="SM00322"/>
    </source>
</evidence>
<dbReference type="EMBL" id="JAKLMC020000032">
    <property type="protein sequence ID" value="KAK5949782.1"/>
    <property type="molecule type" value="Genomic_DNA"/>
</dbReference>